<dbReference type="InterPro" id="IPR018501">
    <property type="entry name" value="DDT_dom"/>
</dbReference>
<dbReference type="GO" id="GO:0005737">
    <property type="term" value="C:cytoplasm"/>
    <property type="evidence" value="ECO:0007669"/>
    <property type="project" value="UniProtKB-SubCell"/>
</dbReference>
<feature type="compositionally biased region" description="Low complexity" evidence="10">
    <location>
        <begin position="363"/>
        <end position="379"/>
    </location>
</feature>
<feature type="region of interest" description="Disordered" evidence="10">
    <location>
        <begin position="353"/>
        <end position="379"/>
    </location>
</feature>
<name>A0A0K9PFZ7_ZOSMR</name>
<evidence type="ECO:0000313" key="13">
    <source>
        <dbReference type="Proteomes" id="UP000036987"/>
    </source>
</evidence>
<evidence type="ECO:0000256" key="6">
    <source>
        <dbReference type="ARBA" id="ARBA00022843"/>
    </source>
</evidence>
<comment type="caution">
    <text evidence="12">The sequence shown here is derived from an EMBL/GenBank/DDBJ whole genome shotgun (WGS) entry which is preliminary data.</text>
</comment>
<evidence type="ECO:0000256" key="2">
    <source>
        <dbReference type="ARBA" id="ARBA00004496"/>
    </source>
</evidence>
<dbReference type="Pfam" id="PF10497">
    <property type="entry name" value="zf-4CXXC_R1"/>
    <property type="match status" value="1"/>
</dbReference>
<organism evidence="12 13">
    <name type="scientific">Zostera marina</name>
    <name type="common">Eelgrass</name>
    <dbReference type="NCBI Taxonomy" id="29655"/>
    <lineage>
        <taxon>Eukaryota</taxon>
        <taxon>Viridiplantae</taxon>
        <taxon>Streptophyta</taxon>
        <taxon>Embryophyta</taxon>
        <taxon>Tracheophyta</taxon>
        <taxon>Spermatophyta</taxon>
        <taxon>Magnoliopsida</taxon>
        <taxon>Liliopsida</taxon>
        <taxon>Zosteraceae</taxon>
        <taxon>Zostera</taxon>
    </lineage>
</organism>
<dbReference type="AlphaFoldDB" id="A0A0K9PFZ7"/>
<dbReference type="OrthoDB" id="298344at2759"/>
<evidence type="ECO:0000256" key="4">
    <source>
        <dbReference type="ARBA" id="ARBA00022499"/>
    </source>
</evidence>
<comment type="subcellular location">
    <subcellularLocation>
        <location evidence="2">Cytoplasm</location>
    </subcellularLocation>
    <subcellularLocation>
        <location evidence="1">Nucleus</location>
    </subcellularLocation>
</comment>
<dbReference type="PROSITE" id="PS50827">
    <property type="entry name" value="DDT"/>
    <property type="match status" value="1"/>
</dbReference>
<protein>
    <recommendedName>
        <fullName evidence="11">DDT domain-containing protein</fullName>
    </recommendedName>
</protein>
<evidence type="ECO:0000256" key="9">
    <source>
        <dbReference type="ARBA" id="ARBA00023242"/>
    </source>
</evidence>
<dbReference type="InterPro" id="IPR028942">
    <property type="entry name" value="WHIM1_dom"/>
</dbReference>
<evidence type="ECO:0000256" key="8">
    <source>
        <dbReference type="ARBA" id="ARBA00023163"/>
    </source>
</evidence>
<keyword evidence="7" id="KW-0805">Transcription regulation</keyword>
<dbReference type="EMBL" id="LFYR01000874">
    <property type="protein sequence ID" value="KMZ67904.1"/>
    <property type="molecule type" value="Genomic_DNA"/>
</dbReference>
<proteinExistence type="predicted"/>
<evidence type="ECO:0000256" key="10">
    <source>
        <dbReference type="SAM" id="MobiDB-lite"/>
    </source>
</evidence>
<keyword evidence="3" id="KW-0963">Cytoplasm</keyword>
<dbReference type="STRING" id="29655.A0A0K9PFZ7"/>
<keyword evidence="4" id="KW-1017">Isopeptide bond</keyword>
<dbReference type="PANTHER" id="PTHR31169:SF8">
    <property type="entry name" value="ZINC-FINGER DOMAIN OF MONOAMINE-OXIDASE A REPRESSOR R1 PROTEIN"/>
    <property type="match status" value="1"/>
</dbReference>
<evidence type="ECO:0000256" key="1">
    <source>
        <dbReference type="ARBA" id="ARBA00004123"/>
    </source>
</evidence>
<dbReference type="GO" id="GO:0006355">
    <property type="term" value="P:regulation of DNA-templated transcription"/>
    <property type="evidence" value="ECO:0007669"/>
    <property type="project" value="InterPro"/>
</dbReference>
<feature type="domain" description="DDT" evidence="11">
    <location>
        <begin position="200"/>
        <end position="265"/>
    </location>
</feature>
<reference evidence="13" key="1">
    <citation type="journal article" date="2016" name="Nature">
        <title>The genome of the seagrass Zostera marina reveals angiosperm adaptation to the sea.</title>
        <authorList>
            <person name="Olsen J.L."/>
            <person name="Rouze P."/>
            <person name="Verhelst B."/>
            <person name="Lin Y.-C."/>
            <person name="Bayer T."/>
            <person name="Collen J."/>
            <person name="Dattolo E."/>
            <person name="De Paoli E."/>
            <person name="Dittami S."/>
            <person name="Maumus F."/>
            <person name="Michel G."/>
            <person name="Kersting A."/>
            <person name="Lauritano C."/>
            <person name="Lohaus R."/>
            <person name="Toepel M."/>
            <person name="Tonon T."/>
            <person name="Vanneste K."/>
            <person name="Amirebrahimi M."/>
            <person name="Brakel J."/>
            <person name="Bostroem C."/>
            <person name="Chovatia M."/>
            <person name="Grimwood J."/>
            <person name="Jenkins J.W."/>
            <person name="Jueterbock A."/>
            <person name="Mraz A."/>
            <person name="Stam W.T."/>
            <person name="Tice H."/>
            <person name="Bornberg-Bauer E."/>
            <person name="Green P.J."/>
            <person name="Pearson G.A."/>
            <person name="Procaccini G."/>
            <person name="Duarte C.M."/>
            <person name="Schmutz J."/>
            <person name="Reusch T.B.H."/>
            <person name="Van de Peer Y."/>
        </authorList>
    </citation>
    <scope>NUCLEOTIDE SEQUENCE [LARGE SCALE GENOMIC DNA]</scope>
    <source>
        <strain evidence="13">cv. Finnish</strain>
    </source>
</reference>
<evidence type="ECO:0000259" key="11">
    <source>
        <dbReference type="PROSITE" id="PS50827"/>
    </source>
</evidence>
<dbReference type="Pfam" id="PF15612">
    <property type="entry name" value="WHIM1"/>
    <property type="match status" value="1"/>
</dbReference>
<accession>A0A0K9PFZ7</accession>
<keyword evidence="9" id="KW-0539">Nucleus</keyword>
<dbReference type="InterPro" id="IPR018866">
    <property type="entry name" value="Znf-4CXXC_R1"/>
</dbReference>
<sequence>MAVRMINDGSITVNKACHQCRHPNISMVSCKNVYQNKTKTKQCVIHYCGRCLHNRYGEKSEIVAEIIDWSCPKCRGICNCSKCMKNRGYEPIGKLSKFAKETGCRSAMEILQNNCIISTANSSTNQDSFPVLQIEWKDDASATAENDRETTTNITPELKNTSAFMKAKRVNVDDLIMEGNACMFPKGSAITTVANIEFAEVDVGRALQFLEFCFVFAKVLDLKKDQAESVLRELSEGIGQKGVETSVLVQFHIKLINLLLIDANKSPLECATNEDDDTWLQALGTCILDSKVAWHSLLKQVSLDFIDNGISGYDECHTSEKMQILNFLCDEILNTELFRSKINQEKEEFVQSFKRKPREEESVPVPDESVPVPDESVPVLDESVPVPDESVLVPDESVPVPDESFHVPDESVVIPDESVLVPNNNSTIPKTKRQKPDVLGTKAVWEDGKGGYFWRLNCCDNRPSIMFQEIENLESKTSVDKWTVYDDEEQIEVEKNIKFLQVDSKPKRIRRRRLVDRKRTLFANLSEENTSK</sequence>
<evidence type="ECO:0000256" key="7">
    <source>
        <dbReference type="ARBA" id="ARBA00023015"/>
    </source>
</evidence>
<keyword evidence="5" id="KW-0597">Phosphoprotein</keyword>
<evidence type="ECO:0000256" key="5">
    <source>
        <dbReference type="ARBA" id="ARBA00022553"/>
    </source>
</evidence>
<gene>
    <name evidence="12" type="ORF">ZOSMA_252G00050</name>
</gene>
<dbReference type="OMA" id="ANEHNKA"/>
<dbReference type="Gene3D" id="6.10.250.1010">
    <property type="match status" value="1"/>
</dbReference>
<evidence type="ECO:0000256" key="3">
    <source>
        <dbReference type="ARBA" id="ARBA00022490"/>
    </source>
</evidence>
<keyword evidence="6" id="KW-0832">Ubl conjugation</keyword>
<dbReference type="Proteomes" id="UP000036987">
    <property type="component" value="Unassembled WGS sequence"/>
</dbReference>
<keyword evidence="8" id="KW-0804">Transcription</keyword>
<dbReference type="InterPro" id="IPR040221">
    <property type="entry name" value="CDCA7/CDA7L"/>
</dbReference>
<dbReference type="PANTHER" id="PTHR31169">
    <property type="entry name" value="OS05G0300700 PROTEIN"/>
    <property type="match status" value="1"/>
</dbReference>
<keyword evidence="13" id="KW-1185">Reference proteome</keyword>
<evidence type="ECO:0000313" key="12">
    <source>
        <dbReference type="EMBL" id="KMZ67904.1"/>
    </source>
</evidence>
<dbReference type="GO" id="GO:0005634">
    <property type="term" value="C:nucleus"/>
    <property type="evidence" value="ECO:0000318"/>
    <property type="project" value="GO_Central"/>
</dbReference>